<dbReference type="PROSITE" id="PS51257">
    <property type="entry name" value="PROKAR_LIPOPROTEIN"/>
    <property type="match status" value="1"/>
</dbReference>
<comment type="caution">
    <text evidence="3">The sequence shown here is derived from an EMBL/GenBank/DDBJ whole genome shotgun (WGS) entry which is preliminary data.</text>
</comment>
<gene>
    <name evidence="3" type="ORF">GCM10023143_05110</name>
</gene>
<protein>
    <recommendedName>
        <fullName evidence="2">DUF4397 domain-containing protein</fullName>
    </recommendedName>
</protein>
<feature type="chain" id="PRO_5046022003" description="DUF4397 domain-containing protein" evidence="1">
    <location>
        <begin position="26"/>
        <end position="248"/>
    </location>
</feature>
<accession>A0ABP8FFK1</accession>
<dbReference type="Proteomes" id="UP001501207">
    <property type="component" value="Unassembled WGS sequence"/>
</dbReference>
<name>A0ABP8FFK1_9BACT</name>
<keyword evidence="1" id="KW-0732">Signal</keyword>
<organism evidence="3 4">
    <name type="scientific">Compostibacter hankyongensis</name>
    <dbReference type="NCBI Taxonomy" id="1007089"/>
    <lineage>
        <taxon>Bacteria</taxon>
        <taxon>Pseudomonadati</taxon>
        <taxon>Bacteroidota</taxon>
        <taxon>Chitinophagia</taxon>
        <taxon>Chitinophagales</taxon>
        <taxon>Chitinophagaceae</taxon>
        <taxon>Compostibacter</taxon>
    </lineage>
</organism>
<dbReference type="InterPro" id="IPR025510">
    <property type="entry name" value="DUF4397"/>
</dbReference>
<dbReference type="EMBL" id="BAABFN010000001">
    <property type="protein sequence ID" value="GAA4302568.1"/>
    <property type="molecule type" value="Genomic_DNA"/>
</dbReference>
<evidence type="ECO:0000256" key="1">
    <source>
        <dbReference type="SAM" id="SignalP"/>
    </source>
</evidence>
<feature type="domain" description="DUF4397" evidence="2">
    <location>
        <begin position="43"/>
        <end position="150"/>
    </location>
</feature>
<evidence type="ECO:0000313" key="4">
    <source>
        <dbReference type="Proteomes" id="UP001501207"/>
    </source>
</evidence>
<sequence length="248" mass="26412">MKRFLSGSRLLWLLGICLTVSVFLASCHDDDDHVRPKVAGLMAFNLAPDKPVVGVALSGNELNPLPYMSYTGGYLAVFPGKRYTESYDAATGESLAVDTPTYQPDKYYSLFVTGMGDAFYNIVVEDGLDSLSGQAGKSYIRYINAIPGSGSPAVTVSNGKGELISDHPAFNTVSDFTAIDTGAITIDVNDGGDIHTSRTIAVEERKVYTLLLTGHPAGTGNDSVQIRYIPNAMLTLDSTADNAPKAAE</sequence>
<feature type="signal peptide" evidence="1">
    <location>
        <begin position="1"/>
        <end position="25"/>
    </location>
</feature>
<dbReference type="Pfam" id="PF14344">
    <property type="entry name" value="DUF4397"/>
    <property type="match status" value="1"/>
</dbReference>
<reference evidence="4" key="1">
    <citation type="journal article" date="2019" name="Int. J. Syst. Evol. Microbiol.">
        <title>The Global Catalogue of Microorganisms (GCM) 10K type strain sequencing project: providing services to taxonomists for standard genome sequencing and annotation.</title>
        <authorList>
            <consortium name="The Broad Institute Genomics Platform"/>
            <consortium name="The Broad Institute Genome Sequencing Center for Infectious Disease"/>
            <person name="Wu L."/>
            <person name="Ma J."/>
        </authorList>
    </citation>
    <scope>NUCLEOTIDE SEQUENCE [LARGE SCALE GENOMIC DNA]</scope>
    <source>
        <strain evidence="4">JCM 17664</strain>
    </source>
</reference>
<evidence type="ECO:0000313" key="3">
    <source>
        <dbReference type="EMBL" id="GAA4302568.1"/>
    </source>
</evidence>
<proteinExistence type="predicted"/>
<dbReference type="RefSeq" id="WP_344974850.1">
    <property type="nucleotide sequence ID" value="NZ_BAABFN010000001.1"/>
</dbReference>
<evidence type="ECO:0000259" key="2">
    <source>
        <dbReference type="Pfam" id="PF14344"/>
    </source>
</evidence>
<keyword evidence="4" id="KW-1185">Reference proteome</keyword>